<comment type="similarity">
    <text evidence="1">Belongs to the YciI family.</text>
</comment>
<dbReference type="OrthoDB" id="8968203at2"/>
<keyword evidence="4" id="KW-1185">Reference proteome</keyword>
<protein>
    <recommendedName>
        <fullName evidence="2">YCII-related domain-containing protein</fullName>
    </recommendedName>
</protein>
<evidence type="ECO:0000313" key="4">
    <source>
        <dbReference type="Proteomes" id="UP000031928"/>
    </source>
</evidence>
<dbReference type="InterPro" id="IPR011008">
    <property type="entry name" value="Dimeric_a/b-barrel"/>
</dbReference>
<dbReference type="AlphaFoldDB" id="A0A0B6TS50"/>
<feature type="domain" description="YCII-related" evidence="2">
    <location>
        <begin position="1"/>
        <end position="89"/>
    </location>
</feature>
<dbReference type="HOGENOM" id="CLU_110355_7_0_11"/>
<evidence type="ECO:0000313" key="3">
    <source>
        <dbReference type="EMBL" id="AJK69104.1"/>
    </source>
</evidence>
<dbReference type="EMBL" id="CP007790">
    <property type="protein sequence ID" value="AJK69104.1"/>
    <property type="molecule type" value="Genomic_DNA"/>
</dbReference>
<sequence length="103" mass="11517">MKYFAVHYQYADESPEIVALRPVHREWLAALGAADQLVGSGPYTDGQGGALIIIRLPETATVSDAEELMDEDPFSREKALEGRSIREWNPVLNVFRSPDEDLN</sequence>
<evidence type="ECO:0000259" key="2">
    <source>
        <dbReference type="Pfam" id="PF03795"/>
    </source>
</evidence>
<reference evidence="3 4" key="1">
    <citation type="submission" date="2014-05" db="EMBL/GenBank/DDBJ databases">
        <title>Complete genome sequence of Corynebacterium marinum DSM 44953.</title>
        <authorList>
            <person name="Schaffert L."/>
            <person name="Albersmeier A."/>
            <person name="Kalinowski J."/>
            <person name="Ruckert C."/>
        </authorList>
    </citation>
    <scope>NUCLEOTIDE SEQUENCE [LARGE SCALE GENOMIC DNA]</scope>
    <source>
        <strain evidence="3 4">DSM 44953</strain>
    </source>
</reference>
<dbReference type="Pfam" id="PF03795">
    <property type="entry name" value="YCII"/>
    <property type="match status" value="1"/>
</dbReference>
<name>A0A0B6TS50_9CORY</name>
<dbReference type="Proteomes" id="UP000031928">
    <property type="component" value="Chromosome"/>
</dbReference>
<organism evidence="3 4">
    <name type="scientific">Corynebacterium marinum DSM 44953</name>
    <dbReference type="NCBI Taxonomy" id="1224162"/>
    <lineage>
        <taxon>Bacteria</taxon>
        <taxon>Bacillati</taxon>
        <taxon>Actinomycetota</taxon>
        <taxon>Actinomycetes</taxon>
        <taxon>Mycobacteriales</taxon>
        <taxon>Corynebacteriaceae</taxon>
        <taxon>Corynebacterium</taxon>
    </lineage>
</organism>
<dbReference type="RefSeq" id="WP_042621622.1">
    <property type="nucleotide sequence ID" value="NZ_CP007790.1"/>
</dbReference>
<dbReference type="InterPro" id="IPR005545">
    <property type="entry name" value="YCII"/>
</dbReference>
<dbReference type="KEGG" id="cmq:B840_07530"/>
<accession>A0A0B6TS50</accession>
<dbReference type="SUPFAM" id="SSF54909">
    <property type="entry name" value="Dimeric alpha+beta barrel"/>
    <property type="match status" value="1"/>
</dbReference>
<dbReference type="Gene3D" id="3.30.70.1060">
    <property type="entry name" value="Dimeric alpha+beta barrel"/>
    <property type="match status" value="1"/>
</dbReference>
<gene>
    <name evidence="3" type="ORF">B840_07530</name>
</gene>
<proteinExistence type="inferred from homology"/>
<dbReference type="STRING" id="1224162.B840_07530"/>
<evidence type="ECO:0000256" key="1">
    <source>
        <dbReference type="ARBA" id="ARBA00007689"/>
    </source>
</evidence>